<proteinExistence type="predicted"/>
<name>A0A401UUF9_9CLOT</name>
<dbReference type="GO" id="GO:0000150">
    <property type="term" value="F:DNA strand exchange activity"/>
    <property type="evidence" value="ECO:0007669"/>
    <property type="project" value="InterPro"/>
</dbReference>
<protein>
    <recommendedName>
        <fullName evidence="3">Resolvase/invertase-type recombinase catalytic domain-containing protein</fullName>
    </recommendedName>
</protein>
<dbReference type="Gene3D" id="3.40.50.1390">
    <property type="entry name" value="Resolvase, N-terminal catalytic domain"/>
    <property type="match status" value="1"/>
</dbReference>
<dbReference type="SUPFAM" id="SSF53041">
    <property type="entry name" value="Resolvase-like"/>
    <property type="match status" value="1"/>
</dbReference>
<sequence length="61" mass="7120">MDISHINCVLVDIYADIKSVKNISGRAEFQRMLADCKCKKIERIITKSISRFRPNTEIYLM</sequence>
<dbReference type="GO" id="GO:0003677">
    <property type="term" value="F:DNA binding"/>
    <property type="evidence" value="ECO:0007669"/>
    <property type="project" value="InterPro"/>
</dbReference>
<accession>A0A401UUF9</accession>
<reference evidence="1 2" key="1">
    <citation type="submission" date="2018-11" db="EMBL/GenBank/DDBJ databases">
        <title>Genome sequencing and assembly of Clostridium tagluense strain A121.</title>
        <authorList>
            <person name="Murakami T."/>
            <person name="Segawa T."/>
            <person name="Shcherbakova V.A."/>
            <person name="Mori H."/>
            <person name="Yoshimura Y."/>
        </authorList>
    </citation>
    <scope>NUCLEOTIDE SEQUENCE [LARGE SCALE GENOMIC DNA]</scope>
    <source>
        <strain evidence="1 2">A121</strain>
    </source>
</reference>
<evidence type="ECO:0000313" key="2">
    <source>
        <dbReference type="Proteomes" id="UP000287872"/>
    </source>
</evidence>
<organism evidence="1 2">
    <name type="scientific">Clostridium tagluense</name>
    <dbReference type="NCBI Taxonomy" id="360422"/>
    <lineage>
        <taxon>Bacteria</taxon>
        <taxon>Bacillati</taxon>
        <taxon>Bacillota</taxon>
        <taxon>Clostridia</taxon>
        <taxon>Eubacteriales</taxon>
        <taxon>Clostridiaceae</taxon>
        <taxon>Clostridium</taxon>
    </lineage>
</organism>
<dbReference type="AlphaFoldDB" id="A0A401UUF9"/>
<keyword evidence="2" id="KW-1185">Reference proteome</keyword>
<evidence type="ECO:0008006" key="3">
    <source>
        <dbReference type="Google" id="ProtNLM"/>
    </source>
</evidence>
<dbReference type="Proteomes" id="UP000287872">
    <property type="component" value="Unassembled WGS sequence"/>
</dbReference>
<dbReference type="EMBL" id="BHYK01000062">
    <property type="protein sequence ID" value="GCD13134.1"/>
    <property type="molecule type" value="Genomic_DNA"/>
</dbReference>
<comment type="caution">
    <text evidence="1">The sequence shown here is derived from an EMBL/GenBank/DDBJ whole genome shotgun (WGS) entry which is preliminary data.</text>
</comment>
<gene>
    <name evidence="1" type="ORF">Ctaglu_47570</name>
</gene>
<dbReference type="InterPro" id="IPR036162">
    <property type="entry name" value="Resolvase-like_N_sf"/>
</dbReference>
<evidence type="ECO:0000313" key="1">
    <source>
        <dbReference type="EMBL" id="GCD13134.1"/>
    </source>
</evidence>